<accession>A0A1E3WD37</accession>
<evidence type="ECO:0000313" key="2">
    <source>
        <dbReference type="EMBL" id="ODS03725.1"/>
    </source>
</evidence>
<reference evidence="2 3" key="1">
    <citation type="journal article" date="2016" name="Environ. Microbiol.">
        <title>New Methyloceanibacter diversity from North Sea sediments includes methanotroph containing solely the soluble methane monooxygenase.</title>
        <authorList>
            <person name="Vekeman B."/>
            <person name="Kerckhof F.M."/>
            <person name="Cremers G."/>
            <person name="de Vos P."/>
            <person name="Vandamme P."/>
            <person name="Boon N."/>
            <person name="Op den Camp H.J."/>
            <person name="Heylen K."/>
        </authorList>
    </citation>
    <scope>NUCLEOTIDE SEQUENCE [LARGE SCALE GENOMIC DNA]</scope>
    <source>
        <strain evidence="2 3">R-67177</strain>
    </source>
</reference>
<keyword evidence="3" id="KW-1185">Reference proteome</keyword>
<dbReference type="Proteomes" id="UP000095042">
    <property type="component" value="Unassembled WGS sequence"/>
</dbReference>
<name>A0A1E3WD37_9HYPH</name>
<organism evidence="2 3">
    <name type="scientific">Methyloceanibacter marginalis</name>
    <dbReference type="NCBI Taxonomy" id="1774971"/>
    <lineage>
        <taxon>Bacteria</taxon>
        <taxon>Pseudomonadati</taxon>
        <taxon>Pseudomonadota</taxon>
        <taxon>Alphaproteobacteria</taxon>
        <taxon>Hyphomicrobiales</taxon>
        <taxon>Hyphomicrobiaceae</taxon>
        <taxon>Methyloceanibacter</taxon>
    </lineage>
</organism>
<dbReference type="RefSeq" id="WP_069623087.1">
    <property type="nucleotide sequence ID" value="NZ_LPWD01000058.1"/>
</dbReference>
<evidence type="ECO:0000313" key="3">
    <source>
        <dbReference type="Proteomes" id="UP000095042"/>
    </source>
</evidence>
<proteinExistence type="predicted"/>
<dbReference type="EMBL" id="LPWD01000058">
    <property type="protein sequence ID" value="ODS03725.1"/>
    <property type="molecule type" value="Genomic_DNA"/>
</dbReference>
<comment type="caution">
    <text evidence="2">The sequence shown here is derived from an EMBL/GenBank/DDBJ whole genome shotgun (WGS) entry which is preliminary data.</text>
</comment>
<feature type="region of interest" description="Disordered" evidence="1">
    <location>
        <begin position="1"/>
        <end position="24"/>
    </location>
</feature>
<dbReference type="AlphaFoldDB" id="A0A1E3WD37"/>
<evidence type="ECO:0000256" key="1">
    <source>
        <dbReference type="SAM" id="MobiDB-lite"/>
    </source>
</evidence>
<feature type="compositionally biased region" description="Polar residues" evidence="1">
    <location>
        <begin position="1"/>
        <end position="22"/>
    </location>
</feature>
<gene>
    <name evidence="2" type="ORF">AUC71_08100</name>
</gene>
<sequence>MRKGASSGSVFGSTCSKYSSSVGPEYQGISAERATTLAPVSAATGIAVISVKPKLPASARKSASMAR</sequence>
<protein>
    <submittedName>
        <fullName evidence="2">Uncharacterized protein</fullName>
    </submittedName>
</protein>